<feature type="domain" description="Phage capsid-like C-terminal" evidence="3">
    <location>
        <begin position="150"/>
        <end position="429"/>
    </location>
</feature>
<dbReference type="NCBIfam" id="TIGR01554">
    <property type="entry name" value="major_cap_HK97"/>
    <property type="match status" value="1"/>
</dbReference>
<keyword evidence="2" id="KW-0175">Coiled coil</keyword>
<organism evidence="4 5">
    <name type="scientific">Ancylobacter polymorphus</name>
    <dbReference type="NCBI Taxonomy" id="223390"/>
    <lineage>
        <taxon>Bacteria</taxon>
        <taxon>Pseudomonadati</taxon>
        <taxon>Pseudomonadota</taxon>
        <taxon>Alphaproteobacteria</taxon>
        <taxon>Hyphomicrobiales</taxon>
        <taxon>Xanthobacteraceae</taxon>
        <taxon>Ancylobacter</taxon>
    </lineage>
</organism>
<dbReference type="RefSeq" id="WP_244379081.1">
    <property type="nucleotide sequence ID" value="NZ_CP083239.1"/>
</dbReference>
<feature type="coiled-coil region" evidence="2">
    <location>
        <begin position="63"/>
        <end position="90"/>
    </location>
</feature>
<dbReference type="InterPro" id="IPR024455">
    <property type="entry name" value="Phage_capsid"/>
</dbReference>
<reference evidence="4" key="1">
    <citation type="submission" date="2021-09" db="EMBL/GenBank/DDBJ databases">
        <title>Network and meta-omics reveal the key degrader and cooperation patterns in an efficient 1,4-dioxane-degrading microbial community.</title>
        <authorList>
            <person name="Dai C."/>
        </authorList>
    </citation>
    <scope>NUCLEOTIDE SEQUENCE</scope>
    <source>
        <strain evidence="4">ZM13</strain>
    </source>
</reference>
<name>A0A9E7D617_9HYPH</name>
<dbReference type="Gene3D" id="3.30.2400.10">
    <property type="entry name" value="Major capsid protein gp5"/>
    <property type="match status" value="1"/>
</dbReference>
<evidence type="ECO:0000256" key="1">
    <source>
        <dbReference type="ARBA" id="ARBA00004328"/>
    </source>
</evidence>
<sequence length="432" mass="47162">MTEKSGIEQVMSAFEEFKKANDDRIKEIEKKGSADVVLTEKVDRINAAMDKFETDNQKRTAELLEAKKALDDEKKHVDDLEAKLNRLSLAATANPEARKEELKGKVNEWARAVIGATTRGTMNLTAAEQKALKDVEDEYKALSVGNDTTGGYLAPAEYVREIIKGVTEISPVRSMVRVRQTASKSIQIPKRTAQFAAQWVAEQGARSETDGLRYGMWEIPTHELYALIDISEQNLEDSAFDLASEISLEANEQFALAEGTAVVAGNGVGKPQGFMDASAGLAETISGSAATIADADGQANGLLTLKHALKTAYTRNAVWSLNRTTLGSVRKLKDADKNYIWMPGVALGKPNTIDGDPYVEVPDMPSEGAGTYPIAYGDFSRAYLLVDRIAMVMLRDPYTQATSGNVRYIFRRRLGGQVVLAEAVRKLKCAAS</sequence>
<evidence type="ECO:0000259" key="3">
    <source>
        <dbReference type="Pfam" id="PF05065"/>
    </source>
</evidence>
<evidence type="ECO:0000256" key="2">
    <source>
        <dbReference type="SAM" id="Coils"/>
    </source>
</evidence>
<dbReference type="KEGG" id="apol:K9D25_02980"/>
<dbReference type="Gene3D" id="3.30.2320.10">
    <property type="entry name" value="hypothetical protein PF0899 domain"/>
    <property type="match status" value="1"/>
</dbReference>
<comment type="subcellular location">
    <subcellularLocation>
        <location evidence="1">Virion</location>
    </subcellularLocation>
</comment>
<dbReference type="Proteomes" id="UP000831684">
    <property type="component" value="Chromosome"/>
</dbReference>
<evidence type="ECO:0000313" key="4">
    <source>
        <dbReference type="EMBL" id="UOK71705.1"/>
    </source>
</evidence>
<protein>
    <submittedName>
        <fullName evidence="4">Phage major capsid protein</fullName>
    </submittedName>
</protein>
<dbReference type="SUPFAM" id="SSF56563">
    <property type="entry name" value="Major capsid protein gp5"/>
    <property type="match status" value="1"/>
</dbReference>
<proteinExistence type="predicted"/>
<gene>
    <name evidence="4" type="ORF">K9D25_02980</name>
</gene>
<dbReference type="Pfam" id="PF05065">
    <property type="entry name" value="Phage_capsid"/>
    <property type="match status" value="1"/>
</dbReference>
<evidence type="ECO:0000313" key="5">
    <source>
        <dbReference type="Proteomes" id="UP000831684"/>
    </source>
</evidence>
<dbReference type="AlphaFoldDB" id="A0A9E7D617"/>
<dbReference type="InterPro" id="IPR054612">
    <property type="entry name" value="Phage_capsid-like_C"/>
</dbReference>
<accession>A0A9E7D617</accession>
<dbReference type="EMBL" id="CP083239">
    <property type="protein sequence ID" value="UOK71705.1"/>
    <property type="molecule type" value="Genomic_DNA"/>
</dbReference>